<dbReference type="GO" id="GO:0005886">
    <property type="term" value="C:plasma membrane"/>
    <property type="evidence" value="ECO:0007669"/>
    <property type="project" value="TreeGrafter"/>
</dbReference>
<evidence type="ECO:0000256" key="2">
    <source>
        <dbReference type="SAM" id="Phobius"/>
    </source>
</evidence>
<dbReference type="GO" id="GO:0017004">
    <property type="term" value="P:cytochrome complex assembly"/>
    <property type="evidence" value="ECO:0007669"/>
    <property type="project" value="UniProtKB-KW"/>
</dbReference>
<dbReference type="PANTHER" id="PTHR47870:SF1">
    <property type="entry name" value="CYTOCHROME C-TYPE BIOGENESIS PROTEIN CCMH"/>
    <property type="match status" value="1"/>
</dbReference>
<dbReference type="RefSeq" id="WP_008542907.1">
    <property type="nucleotide sequence ID" value="NZ_JH604993.1"/>
</dbReference>
<dbReference type="EMBL" id="AFBQ01000268">
    <property type="protein sequence ID" value="EHY30848.1"/>
    <property type="molecule type" value="Genomic_DNA"/>
</dbReference>
<evidence type="ECO:0000313" key="4">
    <source>
        <dbReference type="Proteomes" id="UP000004956"/>
    </source>
</evidence>
<dbReference type="Gene3D" id="1.25.40.10">
    <property type="entry name" value="Tetratricopeptide repeat domain"/>
    <property type="match status" value="1"/>
</dbReference>
<dbReference type="OrthoDB" id="6258553at2"/>
<organism evidence="3 4">
    <name type="scientific">Sutterella parvirubra YIT 11816</name>
    <dbReference type="NCBI Taxonomy" id="762967"/>
    <lineage>
        <taxon>Bacteria</taxon>
        <taxon>Pseudomonadati</taxon>
        <taxon>Pseudomonadota</taxon>
        <taxon>Betaproteobacteria</taxon>
        <taxon>Burkholderiales</taxon>
        <taxon>Sutterellaceae</taxon>
        <taxon>Sutterella</taxon>
    </lineage>
</organism>
<dbReference type="STRING" id="762967.HMPREF9440_01795"/>
<dbReference type="AlphaFoldDB" id="H3KGB6"/>
<sequence length="219" mass="23769">MIGLFTTILLIALAAVGVLVLGAVRRDEPSAKTAGPVVALLGLVLVTLSTGVYAWLGRPAGWTEQRADADVGYLRAAKVNEARRQADLMADDAGAQKREALAHLDVGQYAEAVEALDRAIALGGRETDLLAQKVFALWYRDGRRFTDESNALVAEILAKNPHEVQTRMLLGQDAFLQGRWEAAVKEWRMLLESGVAPEKTRALKNAIAKAEAEMAHQEN</sequence>
<dbReference type="InterPro" id="IPR051263">
    <property type="entry name" value="C-type_cytochrome_biogenesis"/>
</dbReference>
<name>H3KGB6_9BURK</name>
<dbReference type="PATRIC" id="fig|762967.3.peg.1412"/>
<comment type="caution">
    <text evidence="3">The sequence shown here is derived from an EMBL/GenBank/DDBJ whole genome shotgun (WGS) entry which is preliminary data.</text>
</comment>
<feature type="transmembrane region" description="Helical" evidence="2">
    <location>
        <begin position="36"/>
        <end position="56"/>
    </location>
</feature>
<gene>
    <name evidence="3" type="ORF">HMPREF9440_01795</name>
</gene>
<protein>
    <submittedName>
        <fullName evidence="3">Tetratricopeptide repeat protein</fullName>
    </submittedName>
</protein>
<accession>H3KGB6</accession>
<keyword evidence="2" id="KW-1133">Transmembrane helix</keyword>
<keyword evidence="2" id="KW-0812">Transmembrane</keyword>
<dbReference type="PANTHER" id="PTHR47870">
    <property type="entry name" value="CYTOCHROME C-TYPE BIOGENESIS PROTEIN CCMH"/>
    <property type="match status" value="1"/>
</dbReference>
<evidence type="ECO:0000313" key="3">
    <source>
        <dbReference type="EMBL" id="EHY30848.1"/>
    </source>
</evidence>
<dbReference type="InterPro" id="IPR011990">
    <property type="entry name" value="TPR-like_helical_dom_sf"/>
</dbReference>
<dbReference type="SUPFAM" id="SSF48452">
    <property type="entry name" value="TPR-like"/>
    <property type="match status" value="1"/>
</dbReference>
<evidence type="ECO:0000256" key="1">
    <source>
        <dbReference type="ARBA" id="ARBA00022748"/>
    </source>
</evidence>
<dbReference type="Proteomes" id="UP000004956">
    <property type="component" value="Unassembled WGS sequence"/>
</dbReference>
<keyword evidence="1" id="KW-0201">Cytochrome c-type biogenesis</keyword>
<keyword evidence="2" id="KW-0472">Membrane</keyword>
<keyword evidence="4" id="KW-1185">Reference proteome</keyword>
<reference evidence="3 4" key="1">
    <citation type="submission" date="2011-11" db="EMBL/GenBank/DDBJ databases">
        <authorList>
            <person name="Weinstock G."/>
            <person name="Sodergren E."/>
            <person name="Clifton S."/>
            <person name="Fulton L."/>
            <person name="Fulton B."/>
            <person name="Courtney L."/>
            <person name="Fronick C."/>
            <person name="Harrison M."/>
            <person name="Strong C."/>
            <person name="Farmer C."/>
            <person name="Delahaunty K."/>
            <person name="Markovic C."/>
            <person name="Hall O."/>
            <person name="Minx P."/>
            <person name="Tomlinson C."/>
            <person name="Mitreva M."/>
            <person name="Hou S."/>
            <person name="Chen J."/>
            <person name="Wollam A."/>
            <person name="Pepin K.H."/>
            <person name="Johnson M."/>
            <person name="Bhonagiri V."/>
            <person name="Zhang X."/>
            <person name="Suruliraj S."/>
            <person name="Warren W."/>
            <person name="Chinwalla A."/>
            <person name="Mardis E.R."/>
            <person name="Wilson R.K."/>
        </authorList>
    </citation>
    <scope>NUCLEOTIDE SEQUENCE [LARGE SCALE GENOMIC DNA]</scope>
    <source>
        <strain evidence="3 4">YIT 11816</strain>
    </source>
</reference>
<proteinExistence type="predicted"/>
<dbReference type="HOGENOM" id="CLU_036074_3_2_4"/>